<dbReference type="InterPro" id="IPR000524">
    <property type="entry name" value="Tscrpt_reg_HTH_GntR"/>
</dbReference>
<dbReference type="SMART" id="SM00345">
    <property type="entry name" value="HTH_GNTR"/>
    <property type="match status" value="1"/>
</dbReference>
<evidence type="ECO:0000256" key="2">
    <source>
        <dbReference type="ARBA" id="ARBA00023125"/>
    </source>
</evidence>
<keyword evidence="3" id="KW-0804">Transcription</keyword>
<dbReference type="SMART" id="SM00895">
    <property type="entry name" value="FCD"/>
    <property type="match status" value="1"/>
</dbReference>
<feature type="domain" description="HTH gntR-type" evidence="4">
    <location>
        <begin position="22"/>
        <end position="92"/>
    </location>
</feature>
<dbReference type="Gene3D" id="1.20.120.530">
    <property type="entry name" value="GntR ligand-binding domain-like"/>
    <property type="match status" value="1"/>
</dbReference>
<comment type="caution">
    <text evidence="5">The sequence shown here is derived from an EMBL/GenBank/DDBJ whole genome shotgun (WGS) entry which is preliminary data.</text>
</comment>
<dbReference type="InterPro" id="IPR008920">
    <property type="entry name" value="TF_FadR/GntR_C"/>
</dbReference>
<name>A0ABP7XIJ6_9ACTN</name>
<evidence type="ECO:0000256" key="3">
    <source>
        <dbReference type="ARBA" id="ARBA00023163"/>
    </source>
</evidence>
<evidence type="ECO:0000259" key="4">
    <source>
        <dbReference type="PROSITE" id="PS50949"/>
    </source>
</evidence>
<evidence type="ECO:0000256" key="1">
    <source>
        <dbReference type="ARBA" id="ARBA00023015"/>
    </source>
</evidence>
<dbReference type="InterPro" id="IPR011711">
    <property type="entry name" value="GntR_C"/>
</dbReference>
<sequence>MTALRHPGSRARSALFAPLGDAGRAALVERRLTDAIRSGLLAPGDRLPSEPELAGMLGVAVVTVREALIGLRARGLVVTTRGRGGGTVVAEDARLDEEALAQRLGVLSRAELHDLADHYVLLLAGCAELAAERADAEEVEALRDLLPDPDEPHDAGRARHADAEIWLSIAALTQSARLTRAVVRSEADFGVLARLPFADPDVARAAHDRQAALLDALAAGDPDAARRCARALLQGTLDEVARAQAAAHARTRTPRSAS</sequence>
<reference evidence="6" key="1">
    <citation type="journal article" date="2019" name="Int. J. Syst. Evol. Microbiol.">
        <title>The Global Catalogue of Microorganisms (GCM) 10K type strain sequencing project: providing services to taxonomists for standard genome sequencing and annotation.</title>
        <authorList>
            <consortium name="The Broad Institute Genomics Platform"/>
            <consortium name="The Broad Institute Genome Sequencing Center for Infectious Disease"/>
            <person name="Wu L."/>
            <person name="Ma J."/>
        </authorList>
    </citation>
    <scope>NUCLEOTIDE SEQUENCE [LARGE SCALE GENOMIC DNA]</scope>
    <source>
        <strain evidence="6">JCM 16703</strain>
    </source>
</reference>
<dbReference type="PANTHER" id="PTHR43537">
    <property type="entry name" value="TRANSCRIPTIONAL REGULATOR, GNTR FAMILY"/>
    <property type="match status" value="1"/>
</dbReference>
<dbReference type="InterPro" id="IPR036390">
    <property type="entry name" value="WH_DNA-bd_sf"/>
</dbReference>
<dbReference type="CDD" id="cd07377">
    <property type="entry name" value="WHTH_GntR"/>
    <property type="match status" value="1"/>
</dbReference>
<evidence type="ECO:0000313" key="5">
    <source>
        <dbReference type="EMBL" id="GAA4117852.1"/>
    </source>
</evidence>
<accession>A0ABP7XIJ6</accession>
<dbReference type="EMBL" id="BAAAZH010000012">
    <property type="protein sequence ID" value="GAA4117852.1"/>
    <property type="molecule type" value="Genomic_DNA"/>
</dbReference>
<dbReference type="SUPFAM" id="SSF48008">
    <property type="entry name" value="GntR ligand-binding domain-like"/>
    <property type="match status" value="1"/>
</dbReference>
<keyword evidence="1" id="KW-0805">Transcription regulation</keyword>
<dbReference type="RefSeq" id="WP_344733088.1">
    <property type="nucleotide sequence ID" value="NZ_BAAAZH010000012.1"/>
</dbReference>
<dbReference type="PANTHER" id="PTHR43537:SF24">
    <property type="entry name" value="GLUCONATE OPERON TRANSCRIPTIONAL REPRESSOR"/>
    <property type="match status" value="1"/>
</dbReference>
<organism evidence="5 6">
    <name type="scientific">Nocardioides fonticola</name>
    <dbReference type="NCBI Taxonomy" id="450363"/>
    <lineage>
        <taxon>Bacteria</taxon>
        <taxon>Bacillati</taxon>
        <taxon>Actinomycetota</taxon>
        <taxon>Actinomycetes</taxon>
        <taxon>Propionibacteriales</taxon>
        <taxon>Nocardioidaceae</taxon>
        <taxon>Nocardioides</taxon>
    </lineage>
</organism>
<dbReference type="PROSITE" id="PS50949">
    <property type="entry name" value="HTH_GNTR"/>
    <property type="match status" value="1"/>
</dbReference>
<gene>
    <name evidence="5" type="ORF">GCM10022215_18900</name>
</gene>
<protein>
    <submittedName>
        <fullName evidence="5">FCD domain-containing protein</fullName>
    </submittedName>
</protein>
<keyword evidence="2" id="KW-0238">DNA-binding</keyword>
<dbReference type="Pfam" id="PF07729">
    <property type="entry name" value="FCD"/>
    <property type="match status" value="1"/>
</dbReference>
<dbReference type="Gene3D" id="1.10.10.10">
    <property type="entry name" value="Winged helix-like DNA-binding domain superfamily/Winged helix DNA-binding domain"/>
    <property type="match status" value="1"/>
</dbReference>
<dbReference type="SUPFAM" id="SSF46785">
    <property type="entry name" value="Winged helix' DNA-binding domain"/>
    <property type="match status" value="1"/>
</dbReference>
<dbReference type="Pfam" id="PF00392">
    <property type="entry name" value="GntR"/>
    <property type="match status" value="1"/>
</dbReference>
<evidence type="ECO:0000313" key="6">
    <source>
        <dbReference type="Proteomes" id="UP001501495"/>
    </source>
</evidence>
<dbReference type="InterPro" id="IPR036388">
    <property type="entry name" value="WH-like_DNA-bd_sf"/>
</dbReference>
<dbReference type="Proteomes" id="UP001501495">
    <property type="component" value="Unassembled WGS sequence"/>
</dbReference>
<proteinExistence type="predicted"/>
<keyword evidence="6" id="KW-1185">Reference proteome</keyword>